<dbReference type="SUPFAM" id="SSF52540">
    <property type="entry name" value="P-loop containing nucleoside triphosphate hydrolases"/>
    <property type="match status" value="1"/>
</dbReference>
<dbReference type="EMBL" id="FNNH01000115">
    <property type="protein sequence ID" value="SDX24612.1"/>
    <property type="molecule type" value="Genomic_DNA"/>
</dbReference>
<keyword evidence="1" id="KW-0808">Transferase</keyword>
<dbReference type="GO" id="GO:0016301">
    <property type="term" value="F:kinase activity"/>
    <property type="evidence" value="ECO:0007669"/>
    <property type="project" value="UniProtKB-KW"/>
</dbReference>
<sequence>MKLIGLNGAIGSGKSEAARFLSDKYGYKEITFKAEFVRRIFLSLGICDRHPDYEIYLNLFYDQELKDKSNELLGGLTPREVKFSFSGWVRSIDPDAFVRPTELKIKTYSKLKTQSLLDIVVSDVRFENEAQLIKRNGGVIWRIERQNNPFKIKSSHESEKDLDQKYIDLTIHNDGSLDDLAIAIGASLEAAVV</sequence>
<dbReference type="Pfam" id="PF21448">
    <property type="entry name" value="DNMK"/>
    <property type="match status" value="1"/>
</dbReference>
<dbReference type="RefSeq" id="WP_074668324.1">
    <property type="nucleotide sequence ID" value="NZ_FNNH01000115.1"/>
</dbReference>
<evidence type="ECO:0000313" key="2">
    <source>
        <dbReference type="Proteomes" id="UP000183454"/>
    </source>
</evidence>
<dbReference type="AlphaFoldDB" id="A0A1H3A4C1"/>
<dbReference type="InterPro" id="IPR027417">
    <property type="entry name" value="P-loop_NTPase"/>
</dbReference>
<accession>A0A1H3A4C1</accession>
<reference evidence="1 2" key="1">
    <citation type="submission" date="2016-10" db="EMBL/GenBank/DDBJ databases">
        <authorList>
            <person name="de Groot N.N."/>
        </authorList>
    </citation>
    <scope>NUCLEOTIDE SEQUENCE [LARGE SCALE GENOMIC DNA]</scope>
    <source>
        <strain evidence="1 2">Nm110</strain>
    </source>
</reference>
<protein>
    <submittedName>
        <fullName evidence="1">Dephospho-CoA kinase</fullName>
    </submittedName>
</protein>
<keyword evidence="1" id="KW-0418">Kinase</keyword>
<dbReference type="Proteomes" id="UP000183454">
    <property type="component" value="Unassembled WGS sequence"/>
</dbReference>
<evidence type="ECO:0000313" key="1">
    <source>
        <dbReference type="EMBL" id="SDX24612.1"/>
    </source>
</evidence>
<organism evidence="1 2">
    <name type="scientific">Nitrosomonas communis</name>
    <dbReference type="NCBI Taxonomy" id="44574"/>
    <lineage>
        <taxon>Bacteria</taxon>
        <taxon>Pseudomonadati</taxon>
        <taxon>Pseudomonadota</taxon>
        <taxon>Betaproteobacteria</taxon>
        <taxon>Nitrosomonadales</taxon>
        <taxon>Nitrosomonadaceae</taxon>
        <taxon>Nitrosomonas</taxon>
    </lineage>
</organism>
<name>A0A1H3A4C1_9PROT</name>
<gene>
    <name evidence="1" type="ORF">SAMN05421882_11151</name>
</gene>
<proteinExistence type="predicted"/>
<dbReference type="InterPro" id="IPR048444">
    <property type="entry name" value="DNMK"/>
</dbReference>
<dbReference type="Gene3D" id="3.40.50.300">
    <property type="entry name" value="P-loop containing nucleotide triphosphate hydrolases"/>
    <property type="match status" value="2"/>
</dbReference>